<evidence type="ECO:0000259" key="8">
    <source>
        <dbReference type="PROSITE" id="PS51898"/>
    </source>
</evidence>
<keyword evidence="7" id="KW-0233">DNA recombination</keyword>
<dbReference type="InterPro" id="IPR036397">
    <property type="entry name" value="RNaseH_sf"/>
</dbReference>
<dbReference type="GO" id="GO:0004519">
    <property type="term" value="F:endonuclease activity"/>
    <property type="evidence" value="ECO:0007669"/>
    <property type="project" value="UniProtKB-KW"/>
</dbReference>
<evidence type="ECO:0000256" key="5">
    <source>
        <dbReference type="ARBA" id="ARBA00022801"/>
    </source>
</evidence>
<proteinExistence type="predicted"/>
<keyword evidence="2" id="KW-0548">Nucleotidyltransferase</keyword>
<dbReference type="CDD" id="cd09275">
    <property type="entry name" value="RNase_HI_RT_DIRS1"/>
    <property type="match status" value="1"/>
</dbReference>
<keyword evidence="4" id="KW-0255">Endonuclease</keyword>
<dbReference type="GO" id="GO:0003964">
    <property type="term" value="F:RNA-directed DNA polymerase activity"/>
    <property type="evidence" value="ECO:0007669"/>
    <property type="project" value="UniProtKB-KW"/>
</dbReference>
<evidence type="ECO:0000313" key="9">
    <source>
        <dbReference type="Proteomes" id="UP000887566"/>
    </source>
</evidence>
<dbReference type="GO" id="GO:0016787">
    <property type="term" value="F:hydrolase activity"/>
    <property type="evidence" value="ECO:0007669"/>
    <property type="project" value="UniProtKB-KW"/>
</dbReference>
<evidence type="ECO:0000256" key="6">
    <source>
        <dbReference type="ARBA" id="ARBA00022918"/>
    </source>
</evidence>
<dbReference type="SUPFAM" id="SSF53098">
    <property type="entry name" value="Ribonuclease H-like"/>
    <property type="match status" value="1"/>
</dbReference>
<dbReference type="GO" id="GO:0003677">
    <property type="term" value="F:DNA binding"/>
    <property type="evidence" value="ECO:0007669"/>
    <property type="project" value="InterPro"/>
</dbReference>
<reference evidence="10" key="1">
    <citation type="submission" date="2022-11" db="UniProtKB">
        <authorList>
            <consortium name="WormBaseParasite"/>
        </authorList>
    </citation>
    <scope>IDENTIFICATION</scope>
</reference>
<evidence type="ECO:0000256" key="4">
    <source>
        <dbReference type="ARBA" id="ARBA00022759"/>
    </source>
</evidence>
<feature type="domain" description="Tyr recombinase" evidence="8">
    <location>
        <begin position="513"/>
        <end position="708"/>
    </location>
</feature>
<dbReference type="GO" id="GO:0015074">
    <property type="term" value="P:DNA integration"/>
    <property type="evidence" value="ECO:0007669"/>
    <property type="project" value="InterPro"/>
</dbReference>
<accession>A0A914V7W6</accession>
<evidence type="ECO:0000256" key="3">
    <source>
        <dbReference type="ARBA" id="ARBA00022722"/>
    </source>
</evidence>
<dbReference type="SUPFAM" id="SSF56349">
    <property type="entry name" value="DNA breaking-rejoining enzymes"/>
    <property type="match status" value="1"/>
</dbReference>
<evidence type="ECO:0000313" key="10">
    <source>
        <dbReference type="WBParaSite" id="PSAMB.scaffold1551size30063.g13785.t1"/>
    </source>
</evidence>
<keyword evidence="5" id="KW-0378">Hydrolase</keyword>
<dbReference type="InterPro" id="IPR002104">
    <property type="entry name" value="Integrase_catalytic"/>
</dbReference>
<dbReference type="InterPro" id="IPR012337">
    <property type="entry name" value="RNaseH-like_sf"/>
</dbReference>
<dbReference type="Gene3D" id="3.30.420.10">
    <property type="entry name" value="Ribonuclease H-like superfamily/Ribonuclease H"/>
    <property type="match status" value="1"/>
</dbReference>
<protein>
    <submittedName>
        <fullName evidence="10">Tyr recombinase domain-containing protein</fullName>
    </submittedName>
</protein>
<dbReference type="AlphaFoldDB" id="A0A914V7W6"/>
<keyword evidence="1" id="KW-0808">Transferase</keyword>
<dbReference type="InterPro" id="IPR011010">
    <property type="entry name" value="DNA_brk_join_enz"/>
</dbReference>
<dbReference type="PANTHER" id="PTHR33050">
    <property type="entry name" value="REVERSE TRANSCRIPTASE DOMAIN-CONTAINING PROTEIN"/>
    <property type="match status" value="1"/>
</dbReference>
<evidence type="ECO:0000256" key="1">
    <source>
        <dbReference type="ARBA" id="ARBA00022679"/>
    </source>
</evidence>
<organism evidence="9 10">
    <name type="scientific">Plectus sambesii</name>
    <dbReference type="NCBI Taxonomy" id="2011161"/>
    <lineage>
        <taxon>Eukaryota</taxon>
        <taxon>Metazoa</taxon>
        <taxon>Ecdysozoa</taxon>
        <taxon>Nematoda</taxon>
        <taxon>Chromadorea</taxon>
        <taxon>Plectida</taxon>
        <taxon>Plectina</taxon>
        <taxon>Plectoidea</taxon>
        <taxon>Plectidae</taxon>
        <taxon>Plectus</taxon>
    </lineage>
</organism>
<keyword evidence="3" id="KW-0540">Nuclease</keyword>
<sequence length="710" mass="77944">MSEHMQVDLRAAGVITSPEKCIWNPVQRLDWLGITIDLHQFQLEVSTKRITSALNLIDSLLCTICPSARDRMRITGKLISMASVLGCIVQLKTRRLYEAINAVFPNIYRRFMFASTEHDELTFWKRSLHALNVCSLHQSAGADRIYVAGGSIATAAGSAPDERRETVSSLRERGEIENYRQAVAASAPMSLIAADASATAAGAVYYDSDGRKHVASTSFNTAEAAQSSTYREVKTILFALESFSPLIKGRRVVIQTDNKGAVAIINKGSGLPVLQSLAERIYNFGVSSGCKIIPVWVPRELNAEADEASRIVDYDNWGVKTSFFRICQHKWGPHSVDRFADHHNAKLPRFNSKYYVPGSEAVDAFACHWGGEMNWLCPPISLIVRTIRHLSSKVARLVQAAAANPAICPAPAQVQDLLRASKADRTETSYLAIITRFVAWRDAMLCGDSTLDGPTAVALFLAKEHARTSGKTEVARSALVWYIDLVGGQPNPARDPIPVAISQGSLRRAPPIVHHDRVTEDEIKLIFQLFTGPSLPLSDHRIGTVLTLMFSAFLRVSEVVALERSDVKFDSSHVWLTIRKSKTDQLGKAERRPIARSGGPFCAVANLERWLVRVPQTTFLFPCLSTVQSTATKPMSVDLVRAELRRVLQVCGITRSLTPHSFRGGAATLAIQRGVPTRAVMAMGRWASTGGFAPYVEVNAKTLAGADQLL</sequence>
<keyword evidence="9" id="KW-1185">Reference proteome</keyword>
<evidence type="ECO:0000256" key="7">
    <source>
        <dbReference type="ARBA" id="ARBA00023172"/>
    </source>
</evidence>
<dbReference type="WBParaSite" id="PSAMB.scaffold1551size30063.g13785.t1">
    <property type="protein sequence ID" value="PSAMB.scaffold1551size30063.g13785.t1"/>
    <property type="gene ID" value="PSAMB.scaffold1551size30063.g13785"/>
</dbReference>
<dbReference type="Pfam" id="PF17917">
    <property type="entry name" value="RT_RNaseH"/>
    <property type="match status" value="1"/>
</dbReference>
<dbReference type="InterPro" id="IPR052055">
    <property type="entry name" value="Hepadnavirus_pol/RT"/>
</dbReference>
<dbReference type="Proteomes" id="UP000887566">
    <property type="component" value="Unplaced"/>
</dbReference>
<dbReference type="InterPro" id="IPR041373">
    <property type="entry name" value="RT_RNaseH"/>
</dbReference>
<dbReference type="PANTHER" id="PTHR33050:SF7">
    <property type="entry name" value="RIBONUCLEASE H"/>
    <property type="match status" value="1"/>
</dbReference>
<dbReference type="InterPro" id="IPR013762">
    <property type="entry name" value="Integrase-like_cat_sf"/>
</dbReference>
<evidence type="ECO:0000256" key="2">
    <source>
        <dbReference type="ARBA" id="ARBA00022695"/>
    </source>
</evidence>
<dbReference type="PROSITE" id="PS51898">
    <property type="entry name" value="TYR_RECOMBINASE"/>
    <property type="match status" value="1"/>
</dbReference>
<name>A0A914V7W6_9BILA</name>
<dbReference type="Pfam" id="PF00589">
    <property type="entry name" value="Phage_integrase"/>
    <property type="match status" value="1"/>
</dbReference>
<dbReference type="GO" id="GO:0006310">
    <property type="term" value="P:DNA recombination"/>
    <property type="evidence" value="ECO:0007669"/>
    <property type="project" value="UniProtKB-KW"/>
</dbReference>
<keyword evidence="6" id="KW-0695">RNA-directed DNA polymerase</keyword>
<dbReference type="Gene3D" id="1.10.443.10">
    <property type="entry name" value="Intergrase catalytic core"/>
    <property type="match status" value="1"/>
</dbReference>